<evidence type="ECO:0000313" key="2">
    <source>
        <dbReference type="Proteomes" id="UP000772618"/>
    </source>
</evidence>
<dbReference type="EMBL" id="JAHESD010000011">
    <property type="protein sequence ID" value="MBT1703028.1"/>
    <property type="molecule type" value="Genomic_DNA"/>
</dbReference>
<proteinExistence type="predicted"/>
<sequence>MYFKRFLLIVTIMFSLSNCGTIVGGSRYIASVEVDDHPKAKIYYNDQFQGTGVAKFKVKRVEANNFVFEVKQDGCPTQSYSFVSRKFRTGAFICSLLFWSFSPSTGAPFPIPVGGVVDLATGAVWKPDNTEFGVTKLNYKNFKYTVDYTNCPTPVPKKPIELIVDVVYLKNGSRIKGLITEMIPSQHLKIQTSDGSLFVFQMVEVEKVSKETIETAMD</sequence>
<dbReference type="RefSeq" id="WP_254152996.1">
    <property type="nucleotide sequence ID" value="NZ_JAHESD010000011.1"/>
</dbReference>
<accession>A0ABS5VPS3</accession>
<comment type="caution">
    <text evidence="1">The sequence shown here is derived from an EMBL/GenBank/DDBJ whole genome shotgun (WGS) entry which is preliminary data.</text>
</comment>
<evidence type="ECO:0000313" key="1">
    <source>
        <dbReference type="EMBL" id="MBT1703028.1"/>
    </source>
</evidence>
<dbReference type="Proteomes" id="UP000772618">
    <property type="component" value="Unassembled WGS sequence"/>
</dbReference>
<organism evidence="1 2">
    <name type="scientific">Chryseosolibacter indicus</name>
    <dbReference type="NCBI Taxonomy" id="2782351"/>
    <lineage>
        <taxon>Bacteria</taxon>
        <taxon>Pseudomonadati</taxon>
        <taxon>Bacteroidota</taxon>
        <taxon>Cytophagia</taxon>
        <taxon>Cytophagales</taxon>
        <taxon>Chryseotaleaceae</taxon>
        <taxon>Chryseosolibacter</taxon>
    </lineage>
</organism>
<reference evidence="1 2" key="1">
    <citation type="submission" date="2021-05" db="EMBL/GenBank/DDBJ databases">
        <title>A Polyphasic approach of four new species of the genus Ohtaekwangia: Ohtaekwangia histidinii sp. nov., Ohtaekwangia cretensis sp. nov., Ohtaekwangia indiensis sp. nov., Ohtaekwangia reichenbachii sp. nov. from diverse environment.</title>
        <authorList>
            <person name="Octaviana S."/>
        </authorList>
    </citation>
    <scope>NUCLEOTIDE SEQUENCE [LARGE SCALE GENOMIC DNA]</scope>
    <source>
        <strain evidence="1 2">PWU20</strain>
    </source>
</reference>
<evidence type="ECO:0008006" key="3">
    <source>
        <dbReference type="Google" id="ProtNLM"/>
    </source>
</evidence>
<name>A0ABS5VPS3_9BACT</name>
<protein>
    <recommendedName>
        <fullName evidence="3">Lipoprotein</fullName>
    </recommendedName>
</protein>
<gene>
    <name evidence="1" type="ORF">KK060_07035</name>
</gene>
<keyword evidence="2" id="KW-1185">Reference proteome</keyword>